<dbReference type="InterPro" id="IPR033756">
    <property type="entry name" value="YlxH/NBP35"/>
</dbReference>
<dbReference type="Proteomes" id="UP000503399">
    <property type="component" value="Chromosome"/>
</dbReference>
<evidence type="ECO:0000313" key="9">
    <source>
        <dbReference type="EMBL" id="CAB1128095.1"/>
    </source>
</evidence>
<dbReference type="KEGG" id="hfv:R50_0589"/>
<name>A0A6F8ZEB5_9FIRM</name>
<comment type="similarity">
    <text evidence="6">Belongs to the Mrp/NBP35 ATP-binding proteins family.</text>
</comment>
<dbReference type="HAMAP" id="MF_02040">
    <property type="entry name" value="Mrp_NBP35"/>
    <property type="match status" value="1"/>
</dbReference>
<evidence type="ECO:0000256" key="6">
    <source>
        <dbReference type="HAMAP-Rule" id="MF_02040"/>
    </source>
</evidence>
<sequence>MPTVTKEAVLAALDRVEDPELKASIVALNMVRGIGFPAAGTVEVEIALTVAGCPLQDRIREDAERALLALPGVETVRVRLSVMEEEDRRRAWASAYAASQARAGARQAAPAAEGGGAPPKAPKAPVATGLQLGPIPGQDPWAGTMLDAKNPTTIIGVASGKGGVGKSTVTANLAVAVRRLGYRVGVMDMDVYGFSQGRMFGAHGTARVNAQQKILPWHVHDVSLVSMGMFIGEDQAVIWRGPMLGKLMEQFFGDVAWPELDYLFIDLPPGTGDVALDIAQRVRKAQLVLVTTPQEVATHVARRAADVARRAQQTLLGVIENMSYARCPDGTRFPLFGEGGGQRLADELKVPLLGQIPLETHVRESGDKGKPAVVVAADSEAGQAFLAIARKLVELTPARAAAQQ</sequence>
<keyword evidence="6" id="KW-0378">Hydrolase</keyword>
<feature type="domain" description="MIP18 family-like" evidence="8">
    <location>
        <begin position="6"/>
        <end position="78"/>
    </location>
</feature>
<comment type="subunit">
    <text evidence="6">Homodimer.</text>
</comment>
<feature type="binding site" evidence="6">
    <location>
        <begin position="160"/>
        <end position="167"/>
    </location>
    <ligand>
        <name>ATP</name>
        <dbReference type="ChEBI" id="CHEBI:30616"/>
    </ligand>
</feature>
<dbReference type="GO" id="GO:0016226">
    <property type="term" value="P:iron-sulfur cluster assembly"/>
    <property type="evidence" value="ECO:0007669"/>
    <property type="project" value="InterPro"/>
</dbReference>
<evidence type="ECO:0000259" key="8">
    <source>
        <dbReference type="Pfam" id="PF01883"/>
    </source>
</evidence>
<gene>
    <name evidence="9" type="primary">mrp</name>
    <name evidence="9" type="ORF">R50_0589</name>
</gene>
<proteinExistence type="inferred from homology"/>
<dbReference type="FunFam" id="3.40.50.300:FF:001119">
    <property type="entry name" value="Iron-sulfur cluster carrier protein"/>
    <property type="match status" value="1"/>
</dbReference>
<dbReference type="EMBL" id="LR778114">
    <property type="protein sequence ID" value="CAB1128095.1"/>
    <property type="molecule type" value="Genomic_DNA"/>
</dbReference>
<feature type="region of interest" description="Disordered" evidence="7">
    <location>
        <begin position="107"/>
        <end position="127"/>
    </location>
</feature>
<accession>A0A6F8ZEB5</accession>
<evidence type="ECO:0000256" key="5">
    <source>
        <dbReference type="ARBA" id="ARBA00023014"/>
    </source>
</evidence>
<reference evidence="9 10" key="1">
    <citation type="submission" date="2020-02" db="EMBL/GenBank/DDBJ databases">
        <authorList>
            <person name="Hogendoorn C."/>
        </authorList>
    </citation>
    <scope>NUCLEOTIDE SEQUENCE [LARGE SCALE GENOMIC DNA]</scope>
    <source>
        <strain evidence="9">R501</strain>
    </source>
</reference>
<dbReference type="SUPFAM" id="SSF52540">
    <property type="entry name" value="P-loop containing nucleoside triphosphate hydrolases"/>
    <property type="match status" value="1"/>
</dbReference>
<keyword evidence="1 6" id="KW-0479">Metal-binding</keyword>
<dbReference type="Pfam" id="PF01883">
    <property type="entry name" value="FeS_assembly_P"/>
    <property type="match status" value="1"/>
</dbReference>
<dbReference type="GO" id="GO:0051539">
    <property type="term" value="F:4 iron, 4 sulfur cluster binding"/>
    <property type="evidence" value="ECO:0007669"/>
    <property type="project" value="TreeGrafter"/>
</dbReference>
<keyword evidence="2 6" id="KW-0547">Nucleotide-binding</keyword>
<dbReference type="CDD" id="cd02037">
    <property type="entry name" value="Mrp_NBP35"/>
    <property type="match status" value="1"/>
</dbReference>
<comment type="function">
    <text evidence="6">Binds and transfers iron-sulfur (Fe-S) clusters to target apoproteins. Can hydrolyze ATP.</text>
</comment>
<keyword evidence="5 6" id="KW-0411">Iron-sulfur</keyword>
<keyword evidence="3 6" id="KW-0067">ATP-binding</keyword>
<dbReference type="GO" id="GO:0140663">
    <property type="term" value="F:ATP-dependent FeS chaperone activity"/>
    <property type="evidence" value="ECO:0007669"/>
    <property type="project" value="InterPro"/>
</dbReference>
<evidence type="ECO:0000313" key="10">
    <source>
        <dbReference type="Proteomes" id="UP000503399"/>
    </source>
</evidence>
<evidence type="ECO:0000256" key="3">
    <source>
        <dbReference type="ARBA" id="ARBA00022840"/>
    </source>
</evidence>
<protein>
    <recommendedName>
        <fullName evidence="6">Iron-sulfur cluster carrier protein</fullName>
    </recommendedName>
</protein>
<evidence type="ECO:0000256" key="4">
    <source>
        <dbReference type="ARBA" id="ARBA00023004"/>
    </source>
</evidence>
<dbReference type="InterPro" id="IPR044304">
    <property type="entry name" value="NUBPL-like"/>
</dbReference>
<dbReference type="GO" id="GO:0046872">
    <property type="term" value="F:metal ion binding"/>
    <property type="evidence" value="ECO:0007669"/>
    <property type="project" value="UniProtKB-KW"/>
</dbReference>
<dbReference type="Gene3D" id="3.30.300.130">
    <property type="entry name" value="Fe-S cluster assembly (FSCA)"/>
    <property type="match status" value="1"/>
</dbReference>
<keyword evidence="4 6" id="KW-0408">Iron</keyword>
<dbReference type="PANTHER" id="PTHR42961">
    <property type="entry name" value="IRON-SULFUR PROTEIN NUBPL"/>
    <property type="match status" value="1"/>
</dbReference>
<dbReference type="Pfam" id="PF10609">
    <property type="entry name" value="ParA"/>
    <property type="match status" value="1"/>
</dbReference>
<dbReference type="GO" id="GO:0016887">
    <property type="term" value="F:ATP hydrolysis activity"/>
    <property type="evidence" value="ECO:0007669"/>
    <property type="project" value="UniProtKB-UniRule"/>
</dbReference>
<dbReference type="InterPro" id="IPR002744">
    <property type="entry name" value="MIP18-like"/>
</dbReference>
<dbReference type="PANTHER" id="PTHR42961:SF2">
    <property type="entry name" value="IRON-SULFUR PROTEIN NUBPL"/>
    <property type="match status" value="1"/>
</dbReference>
<dbReference type="InterPro" id="IPR027417">
    <property type="entry name" value="P-loop_NTPase"/>
</dbReference>
<dbReference type="GO" id="GO:0005524">
    <property type="term" value="F:ATP binding"/>
    <property type="evidence" value="ECO:0007669"/>
    <property type="project" value="UniProtKB-UniRule"/>
</dbReference>
<dbReference type="AlphaFoldDB" id="A0A6F8ZEB5"/>
<dbReference type="Gene3D" id="3.40.50.300">
    <property type="entry name" value="P-loop containing nucleotide triphosphate hydrolases"/>
    <property type="match status" value="1"/>
</dbReference>
<evidence type="ECO:0000256" key="7">
    <source>
        <dbReference type="SAM" id="MobiDB-lite"/>
    </source>
</evidence>
<organism evidence="9 10">
    <name type="scientific">Candidatus Hydrogenisulfobacillus filiaventi</name>
    <dbReference type="NCBI Taxonomy" id="2707344"/>
    <lineage>
        <taxon>Bacteria</taxon>
        <taxon>Bacillati</taxon>
        <taxon>Bacillota</taxon>
        <taxon>Clostridia</taxon>
        <taxon>Eubacteriales</taxon>
        <taxon>Clostridiales Family XVII. Incertae Sedis</taxon>
        <taxon>Candidatus Hydrogenisulfobacillus</taxon>
    </lineage>
</organism>
<evidence type="ECO:0000256" key="1">
    <source>
        <dbReference type="ARBA" id="ARBA00022723"/>
    </source>
</evidence>
<dbReference type="SUPFAM" id="SSF117916">
    <property type="entry name" value="Fe-S cluster assembly (FSCA) domain-like"/>
    <property type="match status" value="1"/>
</dbReference>
<dbReference type="InterPro" id="IPR034904">
    <property type="entry name" value="FSCA_dom_sf"/>
</dbReference>
<dbReference type="InterPro" id="IPR019591">
    <property type="entry name" value="Mrp/NBP35_ATP-bd"/>
</dbReference>
<evidence type="ECO:0000256" key="2">
    <source>
        <dbReference type="ARBA" id="ARBA00022741"/>
    </source>
</evidence>
<keyword evidence="10" id="KW-1185">Reference proteome</keyword>